<evidence type="ECO:0000256" key="1">
    <source>
        <dbReference type="ARBA" id="ARBA00009995"/>
    </source>
</evidence>
<evidence type="ECO:0000313" key="4">
    <source>
        <dbReference type="Proteomes" id="UP000734854"/>
    </source>
</evidence>
<dbReference type="EMBL" id="JACMSC010000011">
    <property type="protein sequence ID" value="KAG6501000.1"/>
    <property type="molecule type" value="Genomic_DNA"/>
</dbReference>
<keyword evidence="2" id="KW-0808">Transferase</keyword>
<evidence type="ECO:0000256" key="2">
    <source>
        <dbReference type="ARBA" id="ARBA00022679"/>
    </source>
</evidence>
<gene>
    <name evidence="3" type="ORF">ZIOFF_040865</name>
</gene>
<dbReference type="GO" id="GO:0035251">
    <property type="term" value="F:UDP-glucosyltransferase activity"/>
    <property type="evidence" value="ECO:0007669"/>
    <property type="project" value="TreeGrafter"/>
</dbReference>
<keyword evidence="4" id="KW-1185">Reference proteome</keyword>
<proteinExistence type="inferred from homology"/>
<name>A0A8J5G5S1_ZINOF</name>
<dbReference type="FunFam" id="3.40.50.2000:FF:000064">
    <property type="entry name" value="Glycosyltransferase"/>
    <property type="match status" value="1"/>
</dbReference>
<dbReference type="PANTHER" id="PTHR48047:SF8">
    <property type="entry name" value="FLAVONOL 3-O-GLUCOSYLTRANSFERASE UGT89B1"/>
    <property type="match status" value="1"/>
</dbReference>
<comment type="similarity">
    <text evidence="1">Belongs to the UDP-glycosyltransferase family.</text>
</comment>
<dbReference type="CDD" id="cd03784">
    <property type="entry name" value="GT1_Gtf-like"/>
    <property type="match status" value="1"/>
</dbReference>
<accession>A0A8J5G5S1</accession>
<dbReference type="Pfam" id="PF00201">
    <property type="entry name" value="UDPGT"/>
    <property type="match status" value="1"/>
</dbReference>
<dbReference type="AlphaFoldDB" id="A0A8J5G5S1"/>
<comment type="caution">
    <text evidence="3">The sequence shown here is derived from an EMBL/GenBank/DDBJ whole genome shotgun (WGS) entry which is preliminary data.</text>
</comment>
<dbReference type="Proteomes" id="UP000734854">
    <property type="component" value="Unassembled WGS sequence"/>
</dbReference>
<organism evidence="3 4">
    <name type="scientific">Zingiber officinale</name>
    <name type="common">Ginger</name>
    <name type="synonym">Amomum zingiber</name>
    <dbReference type="NCBI Taxonomy" id="94328"/>
    <lineage>
        <taxon>Eukaryota</taxon>
        <taxon>Viridiplantae</taxon>
        <taxon>Streptophyta</taxon>
        <taxon>Embryophyta</taxon>
        <taxon>Tracheophyta</taxon>
        <taxon>Spermatophyta</taxon>
        <taxon>Magnoliopsida</taxon>
        <taxon>Liliopsida</taxon>
        <taxon>Zingiberales</taxon>
        <taxon>Zingiberaceae</taxon>
        <taxon>Zingiber</taxon>
    </lineage>
</organism>
<evidence type="ECO:0000313" key="3">
    <source>
        <dbReference type="EMBL" id="KAG6501000.1"/>
    </source>
</evidence>
<sequence length="478" mass="51734">MADEQRVHFHKKFPEMADEQRVHLLLVPFPAAGHMLPLLDLAGLLSESFHPAIIVTIAVTPKNVSLLAARCPAASPLVLPFPSDPAIPPGVENAHEDPSTDVRLLMRAFAGLHLPLLRWAQDHRPTALLSDFFCGWTNLLAAELGVPRLVFSPSGALCLSLIHSLWRRMPKRNNPNDPVELILFPDLPGSPLYPWRHLASNYRLYVEGDPLSEFAKELYLANPRSWGFIFNTFTELERTYLHHLRHDLGHARVWAVGPLAPPPGTSVGLEERLAAWLGGSPKGSVVYVAFGSLAELSPAQAEALAAGLERSGARFVWATRGAVAMPVGFEERVAGRGLVLAGWAPQVAILNHAAVGAFISHCGWNSVLEAVAAGVSLLTWPMTADQFFNARLLEEEIGTGVRACEGGEEAVPQPEELARLVAEAVGEAGRARREKARELGRKAAEAVSEGGSSARDLADLVDKLSKVAIDQTVGQPRV</sequence>
<dbReference type="InterPro" id="IPR002213">
    <property type="entry name" value="UDP_glucos_trans"/>
</dbReference>
<dbReference type="PANTHER" id="PTHR48047">
    <property type="entry name" value="GLYCOSYLTRANSFERASE"/>
    <property type="match status" value="1"/>
</dbReference>
<protein>
    <submittedName>
        <fullName evidence="3">Uncharacterized protein</fullName>
    </submittedName>
</protein>
<reference evidence="3 4" key="1">
    <citation type="submission" date="2020-08" db="EMBL/GenBank/DDBJ databases">
        <title>Plant Genome Project.</title>
        <authorList>
            <person name="Zhang R.-G."/>
        </authorList>
    </citation>
    <scope>NUCLEOTIDE SEQUENCE [LARGE SCALE GENOMIC DNA]</scope>
    <source>
        <tissue evidence="3">Rhizome</tissue>
    </source>
</reference>
<dbReference type="OrthoDB" id="5835829at2759"/>